<keyword evidence="3" id="KW-1185">Reference proteome</keyword>
<dbReference type="AlphaFoldDB" id="W1NXB7"/>
<evidence type="ECO:0000313" key="3">
    <source>
        <dbReference type="Proteomes" id="UP000017836"/>
    </source>
</evidence>
<dbReference type="Gramene" id="ERN00293">
    <property type="protein sequence ID" value="ERN00293"/>
    <property type="gene ID" value="AMTR_s00107p00055350"/>
</dbReference>
<dbReference type="HOGENOM" id="CLU_2174404_0_0_1"/>
<dbReference type="Proteomes" id="UP000017836">
    <property type="component" value="Unassembled WGS sequence"/>
</dbReference>
<gene>
    <name evidence="2" type="ORF">AMTR_s00107p00055350</name>
</gene>
<name>W1NXB7_AMBTC</name>
<accession>W1NXB7</accession>
<organism evidence="2 3">
    <name type="scientific">Amborella trichopoda</name>
    <dbReference type="NCBI Taxonomy" id="13333"/>
    <lineage>
        <taxon>Eukaryota</taxon>
        <taxon>Viridiplantae</taxon>
        <taxon>Streptophyta</taxon>
        <taxon>Embryophyta</taxon>
        <taxon>Tracheophyta</taxon>
        <taxon>Spermatophyta</taxon>
        <taxon>Magnoliopsida</taxon>
        <taxon>Amborellales</taxon>
        <taxon>Amborellaceae</taxon>
        <taxon>Amborella</taxon>
    </lineage>
</organism>
<evidence type="ECO:0000313" key="2">
    <source>
        <dbReference type="EMBL" id="ERN00293.1"/>
    </source>
</evidence>
<dbReference type="EMBL" id="KI394917">
    <property type="protein sequence ID" value="ERN00293.1"/>
    <property type="molecule type" value="Genomic_DNA"/>
</dbReference>
<evidence type="ECO:0000256" key="1">
    <source>
        <dbReference type="SAM" id="MobiDB-lite"/>
    </source>
</evidence>
<sequence>MTPDLGVASLSQEVGDVADESVYESSPSPFFPRRTREALRVAGASKLNEVTAGGDGLSLMGEEEPGVIVLDIGGEDASYEGLNAPGSEGPGEGSEQPMVVTLDDMEELLS</sequence>
<feature type="region of interest" description="Disordered" evidence="1">
    <location>
        <begin position="1"/>
        <end position="29"/>
    </location>
</feature>
<feature type="region of interest" description="Disordered" evidence="1">
    <location>
        <begin position="78"/>
        <end position="97"/>
    </location>
</feature>
<protein>
    <submittedName>
        <fullName evidence="2">Uncharacterized protein</fullName>
    </submittedName>
</protein>
<reference evidence="3" key="1">
    <citation type="journal article" date="2013" name="Science">
        <title>The Amborella genome and the evolution of flowering plants.</title>
        <authorList>
            <consortium name="Amborella Genome Project"/>
        </authorList>
    </citation>
    <scope>NUCLEOTIDE SEQUENCE [LARGE SCALE GENOMIC DNA]</scope>
</reference>
<proteinExistence type="predicted"/>